<feature type="compositionally biased region" description="Polar residues" evidence="1">
    <location>
        <begin position="13"/>
        <end position="28"/>
    </location>
</feature>
<gene>
    <name evidence="2" type="ORF">PANDA_002381</name>
</gene>
<name>D2GZ90_AILME</name>
<accession>D2GZ90</accession>
<feature type="non-terminal residue" evidence="2">
    <location>
        <position position="44"/>
    </location>
</feature>
<dbReference type="AlphaFoldDB" id="D2GZ90"/>
<dbReference type="InParanoid" id="D2GZ90"/>
<organism evidence="2">
    <name type="scientific">Ailuropoda melanoleuca</name>
    <name type="common">Giant panda</name>
    <dbReference type="NCBI Taxonomy" id="9646"/>
    <lineage>
        <taxon>Eukaryota</taxon>
        <taxon>Metazoa</taxon>
        <taxon>Chordata</taxon>
        <taxon>Craniata</taxon>
        <taxon>Vertebrata</taxon>
        <taxon>Euteleostomi</taxon>
        <taxon>Mammalia</taxon>
        <taxon>Eutheria</taxon>
        <taxon>Laurasiatheria</taxon>
        <taxon>Carnivora</taxon>
        <taxon>Caniformia</taxon>
        <taxon>Ursidae</taxon>
        <taxon>Ailuropoda</taxon>
    </lineage>
</organism>
<feature type="region of interest" description="Disordered" evidence="1">
    <location>
        <begin position="1"/>
        <end position="44"/>
    </location>
</feature>
<evidence type="ECO:0000313" key="2">
    <source>
        <dbReference type="EMBL" id="EFB23198.1"/>
    </source>
</evidence>
<evidence type="ECO:0000256" key="1">
    <source>
        <dbReference type="SAM" id="MobiDB-lite"/>
    </source>
</evidence>
<protein>
    <submittedName>
        <fullName evidence="2">Uncharacterized protein</fullName>
    </submittedName>
</protein>
<proteinExistence type="predicted"/>
<dbReference type="EMBL" id="GL192390">
    <property type="protein sequence ID" value="EFB23198.1"/>
    <property type="molecule type" value="Genomic_DNA"/>
</dbReference>
<sequence>EGSMDSLYEPVPEQQTNQENTSVGTGSLRSPFGESGKAHGNLFM</sequence>
<reference evidence="2" key="1">
    <citation type="journal article" date="2010" name="Nature">
        <title>The sequence and de novo assembly of the giant panda genome.</title>
        <authorList>
            <person name="Li R."/>
            <person name="Fan W."/>
            <person name="Tian G."/>
            <person name="Zhu H."/>
            <person name="He L."/>
            <person name="Cai J."/>
            <person name="Huang Q."/>
            <person name="Cai Q."/>
            <person name="Li B."/>
            <person name="Bai Y."/>
            <person name="Zhang Z."/>
            <person name="Zhang Y."/>
            <person name="Wang W."/>
            <person name="Li J."/>
            <person name="Wei F."/>
            <person name="Li H."/>
            <person name="Jian M."/>
            <person name="Li J."/>
            <person name="Zhang Z."/>
            <person name="Nielsen R."/>
            <person name="Li D."/>
            <person name="Gu W."/>
            <person name="Yang Z."/>
            <person name="Xuan Z."/>
            <person name="Ryder O.A."/>
            <person name="Leung F.C."/>
            <person name="Zhou Y."/>
            <person name="Cao J."/>
            <person name="Sun X."/>
            <person name="Fu Y."/>
            <person name="Fang X."/>
            <person name="Guo X."/>
            <person name="Wang B."/>
            <person name="Hou R."/>
            <person name="Shen F."/>
            <person name="Mu B."/>
            <person name="Ni P."/>
            <person name="Lin R."/>
            <person name="Qian W."/>
            <person name="Wang G."/>
            <person name="Yu C."/>
            <person name="Nie W."/>
            <person name="Wang J."/>
            <person name="Wu Z."/>
            <person name="Liang H."/>
            <person name="Min J."/>
            <person name="Wu Q."/>
            <person name="Cheng S."/>
            <person name="Ruan J."/>
            <person name="Wang M."/>
            <person name="Shi Z."/>
            <person name="Wen M."/>
            <person name="Liu B."/>
            <person name="Ren X."/>
            <person name="Zheng H."/>
            <person name="Dong D."/>
            <person name="Cook K."/>
            <person name="Shan G."/>
            <person name="Zhang H."/>
            <person name="Kosiol C."/>
            <person name="Xie X."/>
            <person name="Lu Z."/>
            <person name="Zheng H."/>
            <person name="Li Y."/>
            <person name="Steiner C.C."/>
            <person name="Lam T.T."/>
            <person name="Lin S."/>
            <person name="Zhang Q."/>
            <person name="Li G."/>
            <person name="Tian J."/>
            <person name="Gong T."/>
            <person name="Liu H."/>
            <person name="Zhang D."/>
            <person name="Fang L."/>
            <person name="Ye C."/>
            <person name="Zhang J."/>
            <person name="Hu W."/>
            <person name="Xu A."/>
            <person name="Ren Y."/>
            <person name="Zhang G."/>
            <person name="Bruford M.W."/>
            <person name="Li Q."/>
            <person name="Ma L."/>
            <person name="Guo Y."/>
            <person name="An N."/>
            <person name="Hu Y."/>
            <person name="Zheng Y."/>
            <person name="Shi Y."/>
            <person name="Li Z."/>
            <person name="Liu Q."/>
            <person name="Chen Y."/>
            <person name="Zhao J."/>
            <person name="Qu N."/>
            <person name="Zhao S."/>
            <person name="Tian F."/>
            <person name="Wang X."/>
            <person name="Wang H."/>
            <person name="Xu L."/>
            <person name="Liu X."/>
            <person name="Vinar T."/>
            <person name="Wang Y."/>
            <person name="Lam T.W."/>
            <person name="Yiu S.M."/>
            <person name="Liu S."/>
            <person name="Zhang H."/>
            <person name="Li D."/>
            <person name="Huang Y."/>
            <person name="Wang X."/>
            <person name="Yang G."/>
            <person name="Jiang Z."/>
            <person name="Wang J."/>
            <person name="Qin N."/>
            <person name="Li L."/>
            <person name="Li J."/>
            <person name="Bolund L."/>
            <person name="Kristiansen K."/>
            <person name="Wong G.K."/>
            <person name="Olson M."/>
            <person name="Zhang X."/>
            <person name="Li S."/>
            <person name="Yang H."/>
            <person name="Wang J."/>
            <person name="Wang J."/>
        </authorList>
    </citation>
    <scope>NUCLEOTIDE SEQUENCE [LARGE SCALE GENOMIC DNA]</scope>
</reference>
<feature type="non-terminal residue" evidence="2">
    <location>
        <position position="1"/>
    </location>
</feature>